<dbReference type="GO" id="GO:0004601">
    <property type="term" value="F:peroxidase activity"/>
    <property type="evidence" value="ECO:0007669"/>
    <property type="project" value="UniProtKB-KW"/>
</dbReference>
<evidence type="ECO:0000256" key="5">
    <source>
        <dbReference type="ARBA" id="ARBA00022729"/>
    </source>
</evidence>
<feature type="binding site" evidence="12">
    <location>
        <position position="93"/>
    </location>
    <ligand>
        <name>Ca(2+)</name>
        <dbReference type="ChEBI" id="CHEBI:29108"/>
        <label>1</label>
    </ligand>
</feature>
<proteinExistence type="inferred from homology"/>
<dbReference type="GO" id="GO:0042744">
    <property type="term" value="P:hydrogen peroxide catabolic process"/>
    <property type="evidence" value="ECO:0007669"/>
    <property type="project" value="TreeGrafter"/>
</dbReference>
<dbReference type="InterPro" id="IPR010255">
    <property type="entry name" value="Haem_peroxidase_sf"/>
</dbReference>
<keyword evidence="3 12" id="KW-0349">Heme</keyword>
<keyword evidence="6 15" id="KW-0560">Oxidoreductase</keyword>
<dbReference type="GO" id="GO:0046872">
    <property type="term" value="F:metal ion binding"/>
    <property type="evidence" value="ECO:0007669"/>
    <property type="project" value="UniProtKB-UniRule"/>
</dbReference>
<dbReference type="PANTHER" id="PTHR31356">
    <property type="entry name" value="THYLAKOID LUMENAL 29 KDA PROTEIN, CHLOROPLASTIC-RELATED"/>
    <property type="match status" value="1"/>
</dbReference>
<dbReference type="OrthoDB" id="2113341at2759"/>
<feature type="binding site" evidence="12">
    <location>
        <position position="219"/>
    </location>
    <ligand>
        <name>Ca(2+)</name>
        <dbReference type="ChEBI" id="CHEBI:29108"/>
        <label>2</label>
    </ligand>
</feature>
<keyword evidence="8 14" id="KW-1015">Disulfide bond</keyword>
<dbReference type="SUPFAM" id="SSF48113">
    <property type="entry name" value="Heme-dependent peroxidases"/>
    <property type="match status" value="1"/>
</dbReference>
<dbReference type="PROSITE" id="PS00435">
    <property type="entry name" value="PEROXIDASE_1"/>
    <property type="match status" value="1"/>
</dbReference>
<protein>
    <recommendedName>
        <fullName evidence="15">Peroxidase</fullName>
        <ecNumber evidence="15">1.11.1.-</ecNumber>
    </recommendedName>
</protein>
<feature type="signal peptide" evidence="15">
    <location>
        <begin position="1"/>
        <end position="18"/>
    </location>
</feature>
<dbReference type="Pfam" id="PF00141">
    <property type="entry name" value="peroxidase"/>
    <property type="match status" value="1"/>
</dbReference>
<feature type="disulfide bond" evidence="14">
    <location>
        <begin position="57"/>
        <end position="146"/>
    </location>
</feature>
<evidence type="ECO:0000256" key="2">
    <source>
        <dbReference type="ARBA" id="ARBA00022559"/>
    </source>
</evidence>
<evidence type="ECO:0000256" key="3">
    <source>
        <dbReference type="ARBA" id="ARBA00022617"/>
    </source>
</evidence>
<comment type="cofactor">
    <cofactor evidence="12">
        <name>heme b</name>
        <dbReference type="ChEBI" id="CHEBI:60344"/>
    </cofactor>
    <text evidence="12">Binds 1 heme b (iron(II)-protoporphyrin IX) group per subunit.</text>
</comment>
<dbReference type="InterPro" id="IPR024589">
    <property type="entry name" value="Ligninase_C"/>
</dbReference>
<dbReference type="PRINTS" id="PR00458">
    <property type="entry name" value="PEROXIDASE"/>
</dbReference>
<feature type="binding site" evidence="12">
    <location>
        <position position="97"/>
    </location>
    <ligand>
        <name>Ca(2+)</name>
        <dbReference type="ChEBI" id="CHEBI:29108"/>
        <label>1</label>
    </ligand>
</feature>
<keyword evidence="7 12" id="KW-0408">Iron</keyword>
<feature type="site" description="Transition state stabilizer" evidence="13">
    <location>
        <position position="66"/>
    </location>
</feature>
<evidence type="ECO:0000256" key="15">
    <source>
        <dbReference type="RuleBase" id="RU363051"/>
    </source>
</evidence>
<evidence type="ECO:0000256" key="6">
    <source>
        <dbReference type="ARBA" id="ARBA00023002"/>
    </source>
</evidence>
<keyword evidence="10" id="KW-0439">Lignin degradation</keyword>
<gene>
    <name evidence="17" type="ORF">BD311DRAFT_718710</name>
</gene>
<dbReference type="InterPro" id="IPR019793">
    <property type="entry name" value="Peroxidases_heam-ligand_BS"/>
</dbReference>
<keyword evidence="2 15" id="KW-0575">Peroxidase</keyword>
<dbReference type="PRINTS" id="PR00462">
    <property type="entry name" value="LIGNINASE"/>
</dbReference>
<dbReference type="InterPro" id="IPR044831">
    <property type="entry name" value="Ccp1-like"/>
</dbReference>
<evidence type="ECO:0000259" key="16">
    <source>
        <dbReference type="PROSITE" id="PS50873"/>
    </source>
</evidence>
<feature type="binding site" evidence="12">
    <location>
        <position position="95"/>
    </location>
    <ligand>
        <name>Ca(2+)</name>
        <dbReference type="ChEBI" id="CHEBI:29108"/>
        <label>1</label>
    </ligand>
</feature>
<dbReference type="Proteomes" id="UP000292957">
    <property type="component" value="Unassembled WGS sequence"/>
</dbReference>
<feature type="binding site" evidence="12">
    <location>
        <position position="221"/>
    </location>
    <ligand>
        <name>Ca(2+)</name>
        <dbReference type="ChEBI" id="CHEBI:29108"/>
        <label>2</label>
    </ligand>
</feature>
<dbReference type="GO" id="GO:0000302">
    <property type="term" value="P:response to reactive oxygen species"/>
    <property type="evidence" value="ECO:0007669"/>
    <property type="project" value="TreeGrafter"/>
</dbReference>
<evidence type="ECO:0000256" key="12">
    <source>
        <dbReference type="PIRSR" id="PIRSR601621-2"/>
    </source>
</evidence>
<dbReference type="InterPro" id="IPR001621">
    <property type="entry name" value="Ligninase"/>
</dbReference>
<dbReference type="CDD" id="cd00692">
    <property type="entry name" value="ligninase"/>
    <property type="match status" value="1"/>
</dbReference>
<feature type="binding site" description="axial binding residue" evidence="12">
    <location>
        <position position="201"/>
    </location>
    <ligand>
        <name>heme b</name>
        <dbReference type="ChEBI" id="CHEBI:60344"/>
    </ligand>
    <ligandPart>
        <name>Fe</name>
        <dbReference type="ChEBI" id="CHEBI:18248"/>
    </ligandPart>
</feature>
<feature type="binding site" evidence="12">
    <location>
        <position position="226"/>
    </location>
    <ligand>
        <name>Ca(2+)</name>
        <dbReference type="ChEBI" id="CHEBI:29108"/>
        <label>2</label>
    </ligand>
</feature>
<name>A0A4Q9MUP8_9APHY</name>
<feature type="binding site" evidence="12">
    <location>
        <position position="202"/>
    </location>
    <ligand>
        <name>Ca(2+)</name>
        <dbReference type="ChEBI" id="CHEBI:29108"/>
        <label>2</label>
    </ligand>
</feature>
<keyword evidence="5 15" id="KW-0732">Signal</keyword>
<accession>A0A4Q9MUP8</accession>
<feature type="disulfide bond" evidence="14">
    <location>
        <begin position="37"/>
        <end position="310"/>
    </location>
</feature>
<evidence type="ECO:0000256" key="4">
    <source>
        <dbReference type="ARBA" id="ARBA00022723"/>
    </source>
</evidence>
<sequence length="364" mass="38782">MFAKALIPFLSLALIVRAAPSHKSDCGNGHLASNSQCCVWYDVLDDIQTNLFDGGECGEEAHESLRLTFHDAIGFSPALFREGKFGQVLHGGGADGSIMAFPIETTFKASAGLDEIVGEQKPFALKHNVSFGDFIQFAGAVGVSNCRGGPRLQFLAGRSNHSQVSPDGLIPLPEDPVDKILARMADAGFSPAEVVDLLASHTVAAQDHVDPAIHGSPFDSTPSDFDAQFFVETLLKGVAFPGNGSNVGEVLSPYPGEMRLQSDAAIARDPRTACEWQSFIANQELMVRKFEKVMAKMAVLGQDPRKLSDCSEVIPVPKPAASQVAHLPAGKKLKDIQVSCKHIPFPTIKADPGPETSIPVVPAS</sequence>
<comment type="similarity">
    <text evidence="1 15">Belongs to the peroxidase family. Ligninase subfamily.</text>
</comment>
<dbReference type="EC" id="1.11.1.-" evidence="15"/>
<dbReference type="Gene3D" id="1.10.420.10">
    <property type="entry name" value="Peroxidase, domain 2"/>
    <property type="match status" value="1"/>
</dbReference>
<evidence type="ECO:0000256" key="13">
    <source>
        <dbReference type="PIRSR" id="PIRSR601621-3"/>
    </source>
</evidence>
<organism evidence="17">
    <name type="scientific">Dichomitus squalens</name>
    <dbReference type="NCBI Taxonomy" id="114155"/>
    <lineage>
        <taxon>Eukaryota</taxon>
        <taxon>Fungi</taxon>
        <taxon>Dikarya</taxon>
        <taxon>Basidiomycota</taxon>
        <taxon>Agaricomycotina</taxon>
        <taxon>Agaricomycetes</taxon>
        <taxon>Polyporales</taxon>
        <taxon>Polyporaceae</taxon>
        <taxon>Dichomitus</taxon>
    </lineage>
</organism>
<dbReference type="InterPro" id="IPR002016">
    <property type="entry name" value="Haem_peroxidase"/>
</dbReference>
<comment type="cofactor">
    <cofactor evidence="12 15">
        <name>Ca(2+)</name>
        <dbReference type="ChEBI" id="CHEBI:29108"/>
    </cofactor>
    <text evidence="12 15">Binds 2 calcium ions per subunit.</text>
</comment>
<dbReference type="PANTHER" id="PTHR31356:SF66">
    <property type="entry name" value="CATALASE-PEROXIDASE"/>
    <property type="match status" value="1"/>
</dbReference>
<evidence type="ECO:0000256" key="1">
    <source>
        <dbReference type="ARBA" id="ARBA00006089"/>
    </source>
</evidence>
<dbReference type="GO" id="GO:0034599">
    <property type="term" value="P:cellular response to oxidative stress"/>
    <property type="evidence" value="ECO:0007669"/>
    <property type="project" value="InterPro"/>
</dbReference>
<keyword evidence="12 15" id="KW-0106">Calcium</keyword>
<dbReference type="GO" id="GO:0046274">
    <property type="term" value="P:lignin catabolic process"/>
    <property type="evidence" value="ECO:0007669"/>
    <property type="project" value="UniProtKB-KW"/>
</dbReference>
<evidence type="ECO:0000256" key="10">
    <source>
        <dbReference type="ARBA" id="ARBA00023185"/>
    </source>
</evidence>
<keyword evidence="9" id="KW-0325">Glycoprotein</keyword>
<evidence type="ECO:0000256" key="7">
    <source>
        <dbReference type="ARBA" id="ARBA00023004"/>
    </source>
</evidence>
<feature type="chain" id="PRO_5021038394" description="Peroxidase" evidence="15">
    <location>
        <begin position="19"/>
        <end position="364"/>
    </location>
</feature>
<evidence type="ECO:0000256" key="14">
    <source>
        <dbReference type="PIRSR" id="PIRSR601621-4"/>
    </source>
</evidence>
<feature type="disulfide bond" evidence="14">
    <location>
        <begin position="274"/>
        <end position="340"/>
    </location>
</feature>
<dbReference type="Pfam" id="PF11895">
    <property type="entry name" value="Peroxidase_ext"/>
    <property type="match status" value="1"/>
</dbReference>
<dbReference type="Gene3D" id="1.10.520.10">
    <property type="match status" value="1"/>
</dbReference>
<feature type="disulfide bond" evidence="14">
    <location>
        <begin position="26"/>
        <end position="38"/>
    </location>
</feature>
<dbReference type="PROSITE" id="PS00436">
    <property type="entry name" value="PEROXIDASE_2"/>
    <property type="match status" value="1"/>
</dbReference>
<feature type="active site" description="Proton acceptor" evidence="11">
    <location>
        <position position="70"/>
    </location>
</feature>
<keyword evidence="4 12" id="KW-0479">Metal-binding</keyword>
<dbReference type="PROSITE" id="PS50873">
    <property type="entry name" value="PEROXIDASE_4"/>
    <property type="match status" value="1"/>
</dbReference>
<dbReference type="GO" id="GO:0020037">
    <property type="term" value="F:heme binding"/>
    <property type="evidence" value="ECO:0007669"/>
    <property type="project" value="UniProtKB-UniRule"/>
</dbReference>
<evidence type="ECO:0000313" key="17">
    <source>
        <dbReference type="EMBL" id="TBU30352.1"/>
    </source>
</evidence>
<evidence type="ECO:0000256" key="8">
    <source>
        <dbReference type="ARBA" id="ARBA00023157"/>
    </source>
</evidence>
<dbReference type="EMBL" id="ML143406">
    <property type="protein sequence ID" value="TBU30352.1"/>
    <property type="molecule type" value="Genomic_DNA"/>
</dbReference>
<dbReference type="AlphaFoldDB" id="A0A4Q9MUP8"/>
<dbReference type="InterPro" id="IPR019794">
    <property type="entry name" value="Peroxidases_AS"/>
</dbReference>
<reference evidence="17" key="1">
    <citation type="submission" date="2019-01" db="EMBL/GenBank/DDBJ databases">
        <title>Draft genome sequences of three monokaryotic isolates of the white-rot basidiomycete fungus Dichomitus squalens.</title>
        <authorList>
            <consortium name="DOE Joint Genome Institute"/>
            <person name="Lopez S.C."/>
            <person name="Andreopoulos B."/>
            <person name="Pangilinan J."/>
            <person name="Lipzen A."/>
            <person name="Riley R."/>
            <person name="Ahrendt S."/>
            <person name="Ng V."/>
            <person name="Barry K."/>
            <person name="Daum C."/>
            <person name="Grigoriev I.V."/>
            <person name="Hilden K.S."/>
            <person name="Makela M.R."/>
            <person name="de Vries R.P."/>
        </authorList>
    </citation>
    <scope>NUCLEOTIDE SEQUENCE [LARGE SCALE GENOMIC DNA]</scope>
    <source>
        <strain evidence="17">OM18370.1</strain>
    </source>
</reference>
<evidence type="ECO:0000256" key="9">
    <source>
        <dbReference type="ARBA" id="ARBA00023180"/>
    </source>
</evidence>
<feature type="domain" description="Plant heme peroxidase family profile" evidence="16">
    <location>
        <begin position="65"/>
        <end position="344"/>
    </location>
</feature>
<feature type="binding site" evidence="12">
    <location>
        <position position="71"/>
    </location>
    <ligand>
        <name>Ca(2+)</name>
        <dbReference type="ChEBI" id="CHEBI:29108"/>
        <label>1</label>
    </ligand>
</feature>
<evidence type="ECO:0000256" key="11">
    <source>
        <dbReference type="PIRSR" id="PIRSR601621-1"/>
    </source>
</evidence>